<protein>
    <submittedName>
        <fullName evidence="1">Uncharacterized protein</fullName>
    </submittedName>
</protein>
<dbReference type="AlphaFoldDB" id="A0A4C2EFB1"/>
<reference evidence="1 2" key="1">
    <citation type="submission" date="2019-02" db="EMBL/GenBank/DDBJ databases">
        <title>Haloarcula mannanilyticum sp. nov., a mannan degrading haloarchaeon isolated from commercial salt.</title>
        <authorList>
            <person name="Enomoto S."/>
            <person name="Shimane Y."/>
            <person name="Kamekura M."/>
            <person name="Ito T."/>
            <person name="Moriya O."/>
            <person name="Ihara K."/>
            <person name="Takahashi-Ando N."/>
            <person name="Fukushima Y."/>
            <person name="Yoshida Y."/>
            <person name="Usama R."/>
            <person name="Takai K."/>
            <person name="Minegishi H."/>
        </authorList>
    </citation>
    <scope>NUCLEOTIDE SEQUENCE [LARGE SCALE GENOMIC DNA]</scope>
    <source>
        <strain evidence="1 2">MD130-1</strain>
    </source>
</reference>
<proteinExistence type="predicted"/>
<name>A0A4C2EFB1_9EURY</name>
<organism evidence="1 2">
    <name type="scientific">Haloarcula mannanilytica</name>
    <dbReference type="NCBI Taxonomy" id="2509225"/>
    <lineage>
        <taxon>Archaea</taxon>
        <taxon>Methanobacteriati</taxon>
        <taxon>Methanobacteriota</taxon>
        <taxon>Stenosarchaea group</taxon>
        <taxon>Halobacteria</taxon>
        <taxon>Halobacteriales</taxon>
        <taxon>Haloarculaceae</taxon>
        <taxon>Haloarcula</taxon>
    </lineage>
</organism>
<evidence type="ECO:0000313" key="2">
    <source>
        <dbReference type="Proteomes" id="UP000304382"/>
    </source>
</evidence>
<accession>A0A4C2EFB1</accession>
<dbReference type="EMBL" id="BIXZ01000001">
    <property type="protein sequence ID" value="GCF13032.1"/>
    <property type="molecule type" value="Genomic_DNA"/>
</dbReference>
<keyword evidence="2" id="KW-1185">Reference proteome</keyword>
<sequence length="132" mass="14839">MYVNDTHSDAPMFEQFSRGYYLGRLYVEPRDDTAAAMCREQHKRVNEQLYASGEGIERTDYPLVMKLGSRHFTVHGDEQVPADTLVVPETMLEEINVRNPPSLEEVFLAKADHAAQLLSISEGTPTLPDTAV</sequence>
<evidence type="ECO:0000313" key="1">
    <source>
        <dbReference type="EMBL" id="GCF13032.1"/>
    </source>
</evidence>
<comment type="caution">
    <text evidence="1">The sequence shown here is derived from an EMBL/GenBank/DDBJ whole genome shotgun (WGS) entry which is preliminary data.</text>
</comment>
<dbReference type="Pfam" id="PF19118">
    <property type="entry name" value="DUF5802"/>
    <property type="match status" value="1"/>
</dbReference>
<dbReference type="Proteomes" id="UP000304382">
    <property type="component" value="Unassembled WGS sequence"/>
</dbReference>
<gene>
    <name evidence="1" type="ORF">Harman_09670</name>
</gene>
<dbReference type="InterPro" id="IPR043825">
    <property type="entry name" value="DUF5802"/>
</dbReference>